<sequence length="163" mass="17671">MALGVDPGVPREQQTLRLPESKLASLREWAIEGTGLTAAARVTDPDDRIALVKNRWSDGWILPGGGVEPGGDPIDAARREVREETGLAATIGDPLLLVDQTYVSRRDGEERFSGQYVVYSARAGGTIPDADDLGETDDEISAAQWFDALPDDLHDGDLLRPYL</sequence>
<feature type="domain" description="Nudix hydrolase" evidence="3">
    <location>
        <begin position="33"/>
        <end position="163"/>
    </location>
</feature>
<dbReference type="EC" id="3.6.-.-" evidence="4"/>
<evidence type="ECO:0000313" key="5">
    <source>
        <dbReference type="Proteomes" id="UP001595898"/>
    </source>
</evidence>
<dbReference type="RefSeq" id="WP_250140088.1">
    <property type="nucleotide sequence ID" value="NZ_JALIQP010000002.1"/>
</dbReference>
<dbReference type="InterPro" id="IPR015797">
    <property type="entry name" value="NUDIX_hydrolase-like_dom_sf"/>
</dbReference>
<keyword evidence="2 4" id="KW-0378">Hydrolase</keyword>
<accession>A0ABD5PSC3</accession>
<evidence type="ECO:0000313" key="4">
    <source>
        <dbReference type="EMBL" id="MFC4543234.1"/>
    </source>
</evidence>
<reference evidence="4 5" key="1">
    <citation type="journal article" date="2019" name="Int. J. Syst. Evol. Microbiol.">
        <title>The Global Catalogue of Microorganisms (GCM) 10K type strain sequencing project: providing services to taxonomists for standard genome sequencing and annotation.</title>
        <authorList>
            <consortium name="The Broad Institute Genomics Platform"/>
            <consortium name="The Broad Institute Genome Sequencing Center for Infectious Disease"/>
            <person name="Wu L."/>
            <person name="Ma J."/>
        </authorList>
    </citation>
    <scope>NUCLEOTIDE SEQUENCE [LARGE SCALE GENOMIC DNA]</scope>
    <source>
        <strain evidence="4 5">WLHS5</strain>
    </source>
</reference>
<comment type="caution">
    <text evidence="4">The sequence shown here is derived from an EMBL/GenBank/DDBJ whole genome shotgun (WGS) entry which is preliminary data.</text>
</comment>
<keyword evidence="5" id="KW-1185">Reference proteome</keyword>
<protein>
    <submittedName>
        <fullName evidence="4">NUDIX hydrolase</fullName>
        <ecNumber evidence="4">3.6.-.-</ecNumber>
    </submittedName>
</protein>
<name>A0ABD5PSC3_9EURY</name>
<dbReference type="PANTHER" id="PTHR43046:SF14">
    <property type="entry name" value="MUTT_NUDIX FAMILY PROTEIN"/>
    <property type="match status" value="1"/>
</dbReference>
<dbReference type="EMBL" id="JBHSFA010000007">
    <property type="protein sequence ID" value="MFC4543234.1"/>
    <property type="molecule type" value="Genomic_DNA"/>
</dbReference>
<dbReference type="InterPro" id="IPR000086">
    <property type="entry name" value="NUDIX_hydrolase_dom"/>
</dbReference>
<evidence type="ECO:0000256" key="2">
    <source>
        <dbReference type="ARBA" id="ARBA00022801"/>
    </source>
</evidence>
<evidence type="ECO:0000256" key="1">
    <source>
        <dbReference type="ARBA" id="ARBA00001946"/>
    </source>
</evidence>
<dbReference type="CDD" id="cd02883">
    <property type="entry name" value="NUDIX_Hydrolase"/>
    <property type="match status" value="1"/>
</dbReference>
<dbReference type="PRINTS" id="PR00502">
    <property type="entry name" value="NUDIXFAMILY"/>
</dbReference>
<dbReference type="AlphaFoldDB" id="A0ABD5PSC3"/>
<dbReference type="InterPro" id="IPR020476">
    <property type="entry name" value="Nudix_hydrolase"/>
</dbReference>
<organism evidence="4 5">
    <name type="scientific">Halosolutus amylolyticus</name>
    <dbReference type="NCBI Taxonomy" id="2932267"/>
    <lineage>
        <taxon>Archaea</taxon>
        <taxon>Methanobacteriati</taxon>
        <taxon>Methanobacteriota</taxon>
        <taxon>Stenosarchaea group</taxon>
        <taxon>Halobacteria</taxon>
        <taxon>Halobacteriales</taxon>
        <taxon>Natrialbaceae</taxon>
        <taxon>Halosolutus</taxon>
    </lineage>
</organism>
<dbReference type="GO" id="GO:0016787">
    <property type="term" value="F:hydrolase activity"/>
    <property type="evidence" value="ECO:0007669"/>
    <property type="project" value="UniProtKB-KW"/>
</dbReference>
<evidence type="ECO:0000259" key="3">
    <source>
        <dbReference type="PROSITE" id="PS51462"/>
    </source>
</evidence>
<gene>
    <name evidence="4" type="ORF">ACFO5R_14990</name>
</gene>
<proteinExistence type="predicted"/>
<dbReference type="PROSITE" id="PS51462">
    <property type="entry name" value="NUDIX"/>
    <property type="match status" value="1"/>
</dbReference>
<dbReference type="SUPFAM" id="SSF55811">
    <property type="entry name" value="Nudix"/>
    <property type="match status" value="1"/>
</dbReference>
<dbReference type="Proteomes" id="UP001595898">
    <property type="component" value="Unassembled WGS sequence"/>
</dbReference>
<dbReference type="Pfam" id="PF00293">
    <property type="entry name" value="NUDIX"/>
    <property type="match status" value="1"/>
</dbReference>
<dbReference type="Gene3D" id="3.90.79.10">
    <property type="entry name" value="Nucleoside Triphosphate Pyrophosphohydrolase"/>
    <property type="match status" value="1"/>
</dbReference>
<comment type="cofactor">
    <cofactor evidence="1">
        <name>Mg(2+)</name>
        <dbReference type="ChEBI" id="CHEBI:18420"/>
    </cofactor>
</comment>
<dbReference type="PANTHER" id="PTHR43046">
    <property type="entry name" value="GDP-MANNOSE MANNOSYL HYDROLASE"/>
    <property type="match status" value="1"/>
</dbReference>